<dbReference type="Proteomes" id="UP000466554">
    <property type="component" value="Chromosome"/>
</dbReference>
<protein>
    <recommendedName>
        <fullName evidence="3">DUF115 domain-containing protein</fullName>
    </recommendedName>
</protein>
<dbReference type="AlphaFoldDB" id="A0A7I7UBH0"/>
<evidence type="ECO:0000313" key="1">
    <source>
        <dbReference type="EMBL" id="BBY78768.1"/>
    </source>
</evidence>
<reference evidence="1 2" key="1">
    <citation type="journal article" date="2019" name="Emerg. Microbes Infect.">
        <title>Comprehensive subspecies identification of 175 nontuberculous mycobacteria species based on 7547 genomic profiles.</title>
        <authorList>
            <person name="Matsumoto Y."/>
            <person name="Kinjo T."/>
            <person name="Motooka D."/>
            <person name="Nabeya D."/>
            <person name="Jung N."/>
            <person name="Uechi K."/>
            <person name="Horii T."/>
            <person name="Iida T."/>
            <person name="Fujita J."/>
            <person name="Nakamura S."/>
        </authorList>
    </citation>
    <scope>NUCLEOTIDE SEQUENCE [LARGE SCALE GENOMIC DNA]</scope>
    <source>
        <strain evidence="1 2">JCM 6367</strain>
    </source>
</reference>
<dbReference type="EMBL" id="AP022598">
    <property type="protein sequence ID" value="BBY78768.1"/>
    <property type="molecule type" value="Genomic_DNA"/>
</dbReference>
<proteinExistence type="predicted"/>
<name>A0A7I7UBH0_MYCPF</name>
<accession>A0A7I7UBH0</accession>
<evidence type="ECO:0000313" key="2">
    <source>
        <dbReference type="Proteomes" id="UP000466554"/>
    </source>
</evidence>
<evidence type="ECO:0008006" key="3">
    <source>
        <dbReference type="Google" id="ProtNLM"/>
    </source>
</evidence>
<sequence length="138" mass="15229">MLAGADGTAYLNTVVGPWFSPDASVGVCEGYTVTYVAMQLAYFMGFSEVLLVGVDHRFAAQGKANQLVESTGEDKSHFDPRYFDKGFKWQLPDLLNSELAYRDARSAFESAGRRIVDCTVDGALEVFEKMPLEQALRS</sequence>
<gene>
    <name evidence="1" type="ORF">MPRF_56670</name>
</gene>
<organism evidence="1 2">
    <name type="scientific">Mycolicibacterium parafortuitum</name>
    <name type="common">Mycobacterium parafortuitum</name>
    <dbReference type="NCBI Taxonomy" id="39692"/>
    <lineage>
        <taxon>Bacteria</taxon>
        <taxon>Bacillati</taxon>
        <taxon>Actinomycetota</taxon>
        <taxon>Actinomycetes</taxon>
        <taxon>Mycobacteriales</taxon>
        <taxon>Mycobacteriaceae</taxon>
        <taxon>Mycolicibacterium</taxon>
    </lineage>
</organism>